<dbReference type="InterPro" id="IPR021398">
    <property type="entry name" value="DUF3037"/>
</dbReference>
<evidence type="ECO:0000313" key="2">
    <source>
        <dbReference type="Proteomes" id="UP001107961"/>
    </source>
</evidence>
<comment type="caution">
    <text evidence="1">The sequence shown here is derived from an EMBL/GenBank/DDBJ whole genome shotgun (WGS) entry which is preliminary data.</text>
</comment>
<keyword evidence="2" id="KW-1185">Reference proteome</keyword>
<accession>A0A9Q3W200</accession>
<protein>
    <submittedName>
        <fullName evidence="1">DUF3037 domain-containing protein</fullName>
    </submittedName>
</protein>
<dbReference type="Pfam" id="PF11236">
    <property type="entry name" value="DUF3037"/>
    <property type="match status" value="1"/>
</dbReference>
<dbReference type="RefSeq" id="WP_055099703.1">
    <property type="nucleotide sequence ID" value="NZ_CP169221.1"/>
</dbReference>
<organism evidence="1 2">
    <name type="scientific">Alloalcanivorax xenomutans</name>
    <dbReference type="NCBI Taxonomy" id="1094342"/>
    <lineage>
        <taxon>Bacteria</taxon>
        <taxon>Pseudomonadati</taxon>
        <taxon>Pseudomonadota</taxon>
        <taxon>Gammaproteobacteria</taxon>
        <taxon>Oceanospirillales</taxon>
        <taxon>Alcanivoracaceae</taxon>
        <taxon>Alloalcanivorax</taxon>
    </lineage>
</organism>
<proteinExistence type="predicted"/>
<evidence type="ECO:0000313" key="1">
    <source>
        <dbReference type="EMBL" id="MCE7507115.1"/>
    </source>
</evidence>
<dbReference type="AlphaFoldDB" id="A0A9Q3W200"/>
<dbReference type="Proteomes" id="UP001107961">
    <property type="component" value="Unassembled WGS sequence"/>
</dbReference>
<gene>
    <name evidence="1" type="ORF">LZG35_00595</name>
</gene>
<name>A0A9Q3W200_9GAMM</name>
<reference evidence="1" key="1">
    <citation type="submission" date="2022-01" db="EMBL/GenBank/DDBJ databases">
        <authorList>
            <person name="Karlyshev A.V."/>
            <person name="Jaspars M."/>
        </authorList>
    </citation>
    <scope>NUCLEOTIDE SEQUENCE</scope>
    <source>
        <strain evidence="1">AGSA3-2</strain>
    </source>
</reference>
<sequence length="276" mass="31837">MQRLACKYSVIQFLPYPETGEFANVGVLLVCEKTGLLDFRLETKRTSRYTSFFQNLDAALYRYATKNLAEEMKRIRNLTAHGFKGDLIKAFDSLTHPRETILRFGAPRIVLTDNPTQELDSLFEHYVRHGFAKDANYETELERKVKNCLSELKLAAPFKNKKVGNELFAVQFPLVQTINDRAAKAIKPFYLGQQTPNAIYDHADRWIAKLKRLRDMDLMPERVLFAVKGPQGPDSPDFRKRDFAFRDVRDELARFAQIALERDGNGTQAIRDFAIH</sequence>
<dbReference type="EMBL" id="JAJVKT010000001">
    <property type="protein sequence ID" value="MCE7507115.1"/>
    <property type="molecule type" value="Genomic_DNA"/>
</dbReference>